<keyword evidence="3" id="KW-1185">Reference proteome</keyword>
<gene>
    <name evidence="2" type="ORF">EEDITHA_LOCUS871</name>
</gene>
<sequence>MNTRSITARQLETQLKNIIDEKESETYDFLKSHSSPTPRKQLESEDVKGNTKHGRQEDTKDIFVLSSECQLLQTIPKPKPSQSVSRNKIEVLESELNSLVLARDIGIATDKAIKRIATLKKDIHQEK</sequence>
<protein>
    <submittedName>
        <fullName evidence="2">Uncharacterized protein</fullName>
    </submittedName>
</protein>
<feature type="compositionally biased region" description="Basic and acidic residues" evidence="1">
    <location>
        <begin position="40"/>
        <end position="59"/>
    </location>
</feature>
<evidence type="ECO:0000313" key="3">
    <source>
        <dbReference type="Proteomes" id="UP001153954"/>
    </source>
</evidence>
<evidence type="ECO:0000256" key="1">
    <source>
        <dbReference type="SAM" id="MobiDB-lite"/>
    </source>
</evidence>
<evidence type="ECO:0000313" key="2">
    <source>
        <dbReference type="EMBL" id="CAH2084289.1"/>
    </source>
</evidence>
<comment type="caution">
    <text evidence="2">The sequence shown here is derived from an EMBL/GenBank/DDBJ whole genome shotgun (WGS) entry which is preliminary data.</text>
</comment>
<organism evidence="2 3">
    <name type="scientific">Euphydryas editha</name>
    <name type="common">Edith's checkerspot</name>
    <dbReference type="NCBI Taxonomy" id="104508"/>
    <lineage>
        <taxon>Eukaryota</taxon>
        <taxon>Metazoa</taxon>
        <taxon>Ecdysozoa</taxon>
        <taxon>Arthropoda</taxon>
        <taxon>Hexapoda</taxon>
        <taxon>Insecta</taxon>
        <taxon>Pterygota</taxon>
        <taxon>Neoptera</taxon>
        <taxon>Endopterygota</taxon>
        <taxon>Lepidoptera</taxon>
        <taxon>Glossata</taxon>
        <taxon>Ditrysia</taxon>
        <taxon>Papilionoidea</taxon>
        <taxon>Nymphalidae</taxon>
        <taxon>Nymphalinae</taxon>
        <taxon>Euphydryas</taxon>
    </lineage>
</organism>
<dbReference type="AlphaFoldDB" id="A0AAU9T9L0"/>
<name>A0AAU9T9L0_EUPED</name>
<feature type="region of interest" description="Disordered" evidence="1">
    <location>
        <begin position="27"/>
        <end position="59"/>
    </location>
</feature>
<reference evidence="2" key="1">
    <citation type="submission" date="2022-03" db="EMBL/GenBank/DDBJ databases">
        <authorList>
            <person name="Tunstrom K."/>
        </authorList>
    </citation>
    <scope>NUCLEOTIDE SEQUENCE</scope>
</reference>
<proteinExistence type="predicted"/>
<dbReference type="Proteomes" id="UP001153954">
    <property type="component" value="Unassembled WGS sequence"/>
</dbReference>
<accession>A0AAU9T9L0</accession>
<dbReference type="EMBL" id="CAKOGL010000002">
    <property type="protein sequence ID" value="CAH2084289.1"/>
    <property type="molecule type" value="Genomic_DNA"/>
</dbReference>